<evidence type="ECO:0000313" key="2">
    <source>
        <dbReference type="Proteomes" id="UP001208570"/>
    </source>
</evidence>
<comment type="caution">
    <text evidence="1">The sequence shown here is derived from an EMBL/GenBank/DDBJ whole genome shotgun (WGS) entry which is preliminary data.</text>
</comment>
<proteinExistence type="predicted"/>
<keyword evidence="2" id="KW-1185">Reference proteome</keyword>
<protein>
    <submittedName>
        <fullName evidence="1">Uncharacterized protein</fullName>
    </submittedName>
</protein>
<accession>A0AAD9K2S8</accession>
<name>A0AAD9K2S8_9ANNE</name>
<sequence>MQTLRRVKLIFMDSTFRACPPSITSQLFTMHGLSKDEVLPILFGTCLLSRDLH</sequence>
<dbReference type="EMBL" id="JAODUP010000075">
    <property type="protein sequence ID" value="KAK2163712.1"/>
    <property type="molecule type" value="Genomic_DNA"/>
</dbReference>
<dbReference type="AlphaFoldDB" id="A0AAD9K2S8"/>
<gene>
    <name evidence="1" type="ORF">LSH36_75g12036</name>
</gene>
<organism evidence="1 2">
    <name type="scientific">Paralvinella palmiformis</name>
    <dbReference type="NCBI Taxonomy" id="53620"/>
    <lineage>
        <taxon>Eukaryota</taxon>
        <taxon>Metazoa</taxon>
        <taxon>Spiralia</taxon>
        <taxon>Lophotrochozoa</taxon>
        <taxon>Annelida</taxon>
        <taxon>Polychaeta</taxon>
        <taxon>Sedentaria</taxon>
        <taxon>Canalipalpata</taxon>
        <taxon>Terebellida</taxon>
        <taxon>Terebelliformia</taxon>
        <taxon>Alvinellidae</taxon>
        <taxon>Paralvinella</taxon>
    </lineage>
</organism>
<dbReference type="Proteomes" id="UP001208570">
    <property type="component" value="Unassembled WGS sequence"/>
</dbReference>
<reference evidence="1" key="1">
    <citation type="journal article" date="2023" name="Mol. Biol. Evol.">
        <title>Third-Generation Sequencing Reveals the Adaptive Role of the Epigenome in Three Deep-Sea Polychaetes.</title>
        <authorList>
            <person name="Perez M."/>
            <person name="Aroh O."/>
            <person name="Sun Y."/>
            <person name="Lan Y."/>
            <person name="Juniper S.K."/>
            <person name="Young C.R."/>
            <person name="Angers B."/>
            <person name="Qian P.Y."/>
        </authorList>
    </citation>
    <scope>NUCLEOTIDE SEQUENCE</scope>
    <source>
        <strain evidence="1">P08H-3</strain>
    </source>
</reference>
<evidence type="ECO:0000313" key="1">
    <source>
        <dbReference type="EMBL" id="KAK2163712.1"/>
    </source>
</evidence>